<evidence type="ECO:0000256" key="7">
    <source>
        <dbReference type="PROSITE-ProRule" id="PRU01373"/>
    </source>
</evidence>
<dbReference type="Proteomes" id="UP000749010">
    <property type="component" value="Unassembled WGS sequence"/>
</dbReference>
<feature type="active site" description="Nucleophile" evidence="7">
    <location>
        <position position="557"/>
    </location>
</feature>
<dbReference type="InterPro" id="IPR002477">
    <property type="entry name" value="Peptidoglycan-bd-like"/>
</dbReference>
<evidence type="ECO:0000256" key="3">
    <source>
        <dbReference type="ARBA" id="ARBA00022679"/>
    </source>
</evidence>
<keyword evidence="5 7" id="KW-0573">Peptidoglycan synthesis</keyword>
<evidence type="ECO:0000256" key="1">
    <source>
        <dbReference type="ARBA" id="ARBA00004752"/>
    </source>
</evidence>
<dbReference type="PANTHER" id="PTHR41533">
    <property type="entry name" value="L,D-TRANSPEPTIDASE HI_1667-RELATED"/>
    <property type="match status" value="1"/>
</dbReference>
<organism evidence="9 10">
    <name type="scientific">Candidatus Accumulibacter phosphatis</name>
    <dbReference type="NCBI Taxonomy" id="327160"/>
    <lineage>
        <taxon>Bacteria</taxon>
        <taxon>Pseudomonadati</taxon>
        <taxon>Pseudomonadota</taxon>
        <taxon>Betaproteobacteria</taxon>
        <taxon>Candidatus Accumulibacter</taxon>
    </lineage>
</organism>
<gene>
    <name evidence="9" type="ORF">E4Q23_11150</name>
</gene>
<accession>A0ABX1TVN3</accession>
<evidence type="ECO:0000256" key="5">
    <source>
        <dbReference type="ARBA" id="ARBA00022984"/>
    </source>
</evidence>
<dbReference type="PANTHER" id="PTHR41533:SF2">
    <property type="entry name" value="BLR7131 PROTEIN"/>
    <property type="match status" value="1"/>
</dbReference>
<comment type="pathway">
    <text evidence="1 7">Cell wall biogenesis; peptidoglycan biosynthesis.</text>
</comment>
<dbReference type="InterPro" id="IPR036366">
    <property type="entry name" value="PGBDSf"/>
</dbReference>
<dbReference type="CDD" id="cd16913">
    <property type="entry name" value="YkuD_like"/>
    <property type="match status" value="1"/>
</dbReference>
<sequence>MCSKFRALWRSRHCCNESWARSAIARRATVRYLDRSFHSQGLQEMRFWNNDLLGGAGVVRRAATASLGRLAVAMLLTGLAGPALAQAVAGPGAFASRPAPLSSPQAPATTVAQRLEEVLNEPASVVSLGGSSEEAAAIRLFYYGRGYRPAWTDNARRGELIAAVEASREHGLAPEDFDIVALRQMAARSDDDAQMILRRELLFTETLARLVRQLRYGKVDPSALYSTWNFSPPPGVQERAQTLDELLDAASLQTALAALAPQDAAYRGLQQALSRFTALAAKGGWPSVPDGPTLRPGESDARVRALRARLQAEGWLAEAKADKADAAGEHQGHKLGKASARGDSSRYDKALAEAVQRFQTAHGLRPDAAVGSNTIAALNVSAAERVAQIRVNLERVRWVARDMTADRLVVDITSFNAALQLDGARVWSSKVMVGRPARETPVLLDHVQHLVLNPKWVVPPTILREDVIPGMNRNAAYLQQHNLRIVDRSGQAVAPEQIDWSSAKRGGFPYQVVQESGSRGALGRVKFSLSNGYAIYLHDTPSRALFSKPARALSSGCVRLEKPRELALLLLDDPERWNEEALTAAIASARTRTLPVGRHVPVMLLYRTAVADGSDAADHLGAVSFRVDIYNQDPPLLAMLDRRSRPRP</sequence>
<dbReference type="Gene3D" id="2.40.440.10">
    <property type="entry name" value="L,D-transpeptidase catalytic domain-like"/>
    <property type="match status" value="1"/>
</dbReference>
<feature type="active site" description="Proton donor/acceptor" evidence="7">
    <location>
        <position position="538"/>
    </location>
</feature>
<protein>
    <recommendedName>
        <fullName evidence="8">L,D-TPase catalytic domain-containing protein</fullName>
    </recommendedName>
</protein>
<dbReference type="PROSITE" id="PS52029">
    <property type="entry name" value="LD_TPASE"/>
    <property type="match status" value="1"/>
</dbReference>
<evidence type="ECO:0000256" key="6">
    <source>
        <dbReference type="ARBA" id="ARBA00023316"/>
    </source>
</evidence>
<dbReference type="SUPFAM" id="SSF47090">
    <property type="entry name" value="PGBD-like"/>
    <property type="match status" value="1"/>
</dbReference>
<comment type="similarity">
    <text evidence="2">Belongs to the YkuD family.</text>
</comment>
<evidence type="ECO:0000313" key="9">
    <source>
        <dbReference type="EMBL" id="NMQ28260.1"/>
    </source>
</evidence>
<keyword evidence="10" id="KW-1185">Reference proteome</keyword>
<comment type="caution">
    <text evidence="9">The sequence shown here is derived from an EMBL/GenBank/DDBJ whole genome shotgun (WGS) entry which is preliminary data.</text>
</comment>
<dbReference type="Gene3D" id="1.10.101.10">
    <property type="entry name" value="PGBD-like superfamily/PGBD"/>
    <property type="match status" value="1"/>
</dbReference>
<evidence type="ECO:0000256" key="4">
    <source>
        <dbReference type="ARBA" id="ARBA00022960"/>
    </source>
</evidence>
<keyword evidence="4 7" id="KW-0133">Cell shape</keyword>
<reference evidence="9 10" key="1">
    <citation type="submission" date="2019-03" db="EMBL/GenBank/DDBJ databases">
        <title>Metabolic reconstructions from genomes of highly enriched 'Candidatus Accumulibacter' and 'Candidatus Competibacter' bioreactor populations.</title>
        <authorList>
            <person name="Annavajhala M.K."/>
            <person name="Welles L."/>
            <person name="Abbas B."/>
            <person name="Sorokin D."/>
            <person name="Park H."/>
            <person name="Van Loosdrecht M."/>
            <person name="Chandran K."/>
        </authorList>
    </citation>
    <scope>NUCLEOTIDE SEQUENCE [LARGE SCALE GENOMIC DNA]</scope>
    <source>
        <strain evidence="9 10">SBR_S</strain>
    </source>
</reference>
<dbReference type="InterPro" id="IPR036365">
    <property type="entry name" value="PGBD-like_sf"/>
</dbReference>
<dbReference type="Pfam" id="PF01471">
    <property type="entry name" value="PG_binding_1"/>
    <property type="match status" value="1"/>
</dbReference>
<evidence type="ECO:0000313" key="10">
    <source>
        <dbReference type="Proteomes" id="UP000749010"/>
    </source>
</evidence>
<dbReference type="InterPro" id="IPR052905">
    <property type="entry name" value="LD-transpeptidase_YkuD-like"/>
</dbReference>
<name>A0ABX1TVN3_9PROT</name>
<dbReference type="Pfam" id="PF03734">
    <property type="entry name" value="YkuD"/>
    <property type="match status" value="1"/>
</dbReference>
<proteinExistence type="inferred from homology"/>
<dbReference type="InterPro" id="IPR045380">
    <property type="entry name" value="LD_TPept_scaffold_dom"/>
</dbReference>
<keyword evidence="6 7" id="KW-0961">Cell wall biogenesis/degradation</keyword>
<keyword evidence="3" id="KW-0808">Transferase</keyword>
<dbReference type="InterPro" id="IPR005490">
    <property type="entry name" value="LD_TPept_cat_dom"/>
</dbReference>
<dbReference type="SUPFAM" id="SSF141523">
    <property type="entry name" value="L,D-transpeptidase catalytic domain-like"/>
    <property type="match status" value="1"/>
</dbReference>
<evidence type="ECO:0000259" key="8">
    <source>
        <dbReference type="PROSITE" id="PS52029"/>
    </source>
</evidence>
<evidence type="ECO:0000256" key="2">
    <source>
        <dbReference type="ARBA" id="ARBA00005992"/>
    </source>
</evidence>
<dbReference type="Pfam" id="PF20142">
    <property type="entry name" value="Scaffold"/>
    <property type="match status" value="1"/>
</dbReference>
<feature type="domain" description="L,D-TPase catalytic" evidence="8">
    <location>
        <begin position="406"/>
        <end position="587"/>
    </location>
</feature>
<dbReference type="EMBL" id="SPMY01000029">
    <property type="protein sequence ID" value="NMQ28260.1"/>
    <property type="molecule type" value="Genomic_DNA"/>
</dbReference>
<dbReference type="InterPro" id="IPR038063">
    <property type="entry name" value="Transpep_catalytic_dom"/>
</dbReference>